<sequence>MLRNKRHHDDDAHDRSHMPGTDADHHVTMTTKPANPIVNTSDAAIVK</sequence>
<gene>
    <name evidence="2" type="ORF">G6N77_15535</name>
</gene>
<organism evidence="2 3">
    <name type="scientific">Arthrobacter silviterrae</name>
    <dbReference type="NCBI Taxonomy" id="2026658"/>
    <lineage>
        <taxon>Bacteria</taxon>
        <taxon>Bacillati</taxon>
        <taxon>Actinomycetota</taxon>
        <taxon>Actinomycetes</taxon>
        <taxon>Micrococcales</taxon>
        <taxon>Micrococcaceae</taxon>
        <taxon>Arthrobacter</taxon>
    </lineage>
</organism>
<dbReference type="RefSeq" id="WP_165183082.1">
    <property type="nucleotide sequence ID" value="NZ_JAAKZI010000031.1"/>
</dbReference>
<name>A0ABX0DD49_9MICC</name>
<comment type="caution">
    <text evidence="2">The sequence shown here is derived from an EMBL/GenBank/DDBJ whole genome shotgun (WGS) entry which is preliminary data.</text>
</comment>
<evidence type="ECO:0000313" key="2">
    <source>
        <dbReference type="EMBL" id="NGN84853.1"/>
    </source>
</evidence>
<proteinExistence type="predicted"/>
<feature type="compositionally biased region" description="Polar residues" evidence="1">
    <location>
        <begin position="28"/>
        <end position="47"/>
    </location>
</feature>
<reference evidence="2 3" key="1">
    <citation type="submission" date="2020-02" db="EMBL/GenBank/DDBJ databases">
        <title>Genome sequence of the type strain DSM 27180 of Arthrobacter silviterrae.</title>
        <authorList>
            <person name="Gao J."/>
            <person name="Sun J."/>
        </authorList>
    </citation>
    <scope>NUCLEOTIDE SEQUENCE [LARGE SCALE GENOMIC DNA]</scope>
    <source>
        <strain evidence="2 3">DSM 27180</strain>
    </source>
</reference>
<dbReference type="EMBL" id="JAAKZI010000031">
    <property type="protein sequence ID" value="NGN84853.1"/>
    <property type="molecule type" value="Genomic_DNA"/>
</dbReference>
<keyword evidence="3" id="KW-1185">Reference proteome</keyword>
<feature type="compositionally biased region" description="Basic and acidic residues" evidence="1">
    <location>
        <begin position="7"/>
        <end position="27"/>
    </location>
</feature>
<evidence type="ECO:0000256" key="1">
    <source>
        <dbReference type="SAM" id="MobiDB-lite"/>
    </source>
</evidence>
<accession>A0ABX0DD49</accession>
<protein>
    <submittedName>
        <fullName evidence="2">Uncharacterized protein</fullName>
    </submittedName>
</protein>
<feature type="region of interest" description="Disordered" evidence="1">
    <location>
        <begin position="1"/>
        <end position="47"/>
    </location>
</feature>
<evidence type="ECO:0000313" key="3">
    <source>
        <dbReference type="Proteomes" id="UP000479226"/>
    </source>
</evidence>
<dbReference type="Proteomes" id="UP000479226">
    <property type="component" value="Unassembled WGS sequence"/>
</dbReference>